<dbReference type="InterPro" id="IPR048015">
    <property type="entry name" value="NTP-PPase_MazG-like_N"/>
</dbReference>
<name>A0ABY8GI69_EDWIC</name>
<dbReference type="CDD" id="cd11528">
    <property type="entry name" value="NTP-PPase_MazG_Nterm"/>
    <property type="match status" value="1"/>
</dbReference>
<sequence>MRRPIFSVGITSMTTPAIQRLLMIMRTLRDPQRGCPWDLRQTFATIAPYTLEETYEVLDTIQRNDFNGLKEELGDLLFQVVFHAQMAREQGLFSFDDLCQSICDKLERRHPHVFDAEYDGTAQASVARWEQRKQGERAQKAMDSVLDDIPQALPALMRADKIQRRCASVGFDWDTLGPVLDKVYEEIDEVMDEAQQAVVDQARLSEEVGDLLFATVNLARHLGCRAETTLQEANRKFERRFRAVEQAISAGGQTLESATLEEMEAVWQQVKQQEKQ</sequence>
<dbReference type="Pfam" id="PF03819">
    <property type="entry name" value="MazG"/>
    <property type="match status" value="2"/>
</dbReference>
<dbReference type="CDD" id="cd11529">
    <property type="entry name" value="NTP-PPase_MazG_Cterm"/>
    <property type="match status" value="1"/>
</dbReference>
<protein>
    <submittedName>
        <fullName evidence="2">Nucleoside triphosphate pyrophosphohydrolase</fullName>
        <ecNumber evidence="2">3.6.1.9</ecNumber>
    </submittedName>
</protein>
<reference evidence="2 3" key="1">
    <citation type="submission" date="2022-02" db="EMBL/GenBank/DDBJ databases">
        <title>Phenotypic, genotypic and serological characterization of Edwardsiella ictaluri from catfish and ornamental fish species.</title>
        <authorList>
            <person name="Rose D."/>
            <person name="Tekedar H.C."/>
            <person name="Waldbieser G.C."/>
            <person name="Aarattuthodi S."/>
            <person name="Griffin M.J."/>
        </authorList>
    </citation>
    <scope>NUCLEOTIDE SEQUENCE [LARGE SCALE GENOMIC DNA]</scope>
    <source>
        <strain evidence="2 3">13 TAL-140 K3</strain>
    </source>
</reference>
<dbReference type="PANTHER" id="PTHR30522:SF0">
    <property type="entry name" value="NUCLEOSIDE TRIPHOSPHATE PYROPHOSPHOHYDROLASE"/>
    <property type="match status" value="1"/>
</dbReference>
<dbReference type="SUPFAM" id="SSF101386">
    <property type="entry name" value="all-alpha NTP pyrophosphatases"/>
    <property type="match status" value="2"/>
</dbReference>
<dbReference type="NCBIfam" id="TIGR00444">
    <property type="entry name" value="mazG"/>
    <property type="match status" value="1"/>
</dbReference>
<evidence type="ECO:0000259" key="1">
    <source>
        <dbReference type="Pfam" id="PF03819"/>
    </source>
</evidence>
<evidence type="ECO:0000313" key="2">
    <source>
        <dbReference type="EMBL" id="WFN97012.1"/>
    </source>
</evidence>
<dbReference type="EC" id="3.6.1.9" evidence="2"/>
<feature type="domain" description="NTP pyrophosphohydrolase MazG-like" evidence="1">
    <location>
        <begin position="41"/>
        <end position="114"/>
    </location>
</feature>
<proteinExistence type="predicted"/>
<dbReference type="GO" id="GO:0047429">
    <property type="term" value="F:nucleoside triphosphate diphosphatase activity"/>
    <property type="evidence" value="ECO:0007669"/>
    <property type="project" value="UniProtKB-EC"/>
</dbReference>
<gene>
    <name evidence="2" type="primary">mazG</name>
    <name evidence="2" type="ORF">MAY91_02475</name>
</gene>
<dbReference type="EMBL" id="CP092014">
    <property type="protein sequence ID" value="WFN97012.1"/>
    <property type="molecule type" value="Genomic_DNA"/>
</dbReference>
<dbReference type="NCBIfam" id="NF007113">
    <property type="entry name" value="PRK09562.1"/>
    <property type="match status" value="1"/>
</dbReference>
<keyword evidence="2" id="KW-0378">Hydrolase</keyword>
<dbReference type="InterPro" id="IPR048011">
    <property type="entry name" value="NTP-PPase_MazG-like_C"/>
</dbReference>
<organism evidence="2 3">
    <name type="scientific">Edwardsiella ictaluri</name>
    <dbReference type="NCBI Taxonomy" id="67780"/>
    <lineage>
        <taxon>Bacteria</taxon>
        <taxon>Pseudomonadati</taxon>
        <taxon>Pseudomonadota</taxon>
        <taxon>Gammaproteobacteria</taxon>
        <taxon>Enterobacterales</taxon>
        <taxon>Hafniaceae</taxon>
        <taxon>Edwardsiella</taxon>
    </lineage>
</organism>
<dbReference type="Proteomes" id="UP001222680">
    <property type="component" value="Chromosome"/>
</dbReference>
<dbReference type="InterPro" id="IPR011551">
    <property type="entry name" value="NTP_PyrPHydrolase_MazG"/>
</dbReference>
<dbReference type="Gene3D" id="1.10.287.1080">
    <property type="entry name" value="MazG-like"/>
    <property type="match status" value="2"/>
</dbReference>
<keyword evidence="3" id="KW-1185">Reference proteome</keyword>
<dbReference type="PANTHER" id="PTHR30522">
    <property type="entry name" value="NUCLEOSIDE TRIPHOSPHATE PYROPHOSPHOHYDROLASE"/>
    <property type="match status" value="1"/>
</dbReference>
<feature type="domain" description="NTP pyrophosphohydrolase MazG-like" evidence="1">
    <location>
        <begin position="181"/>
        <end position="240"/>
    </location>
</feature>
<accession>A0ABY8GI69</accession>
<evidence type="ECO:0000313" key="3">
    <source>
        <dbReference type="Proteomes" id="UP001222680"/>
    </source>
</evidence>
<dbReference type="InterPro" id="IPR004518">
    <property type="entry name" value="MazG-like_dom"/>
</dbReference>